<evidence type="ECO:0000256" key="1">
    <source>
        <dbReference type="ARBA" id="ARBA00022837"/>
    </source>
</evidence>
<dbReference type="SMART" id="SM00584">
    <property type="entry name" value="TLDc"/>
    <property type="match status" value="1"/>
</dbReference>
<evidence type="ECO:0000259" key="4">
    <source>
        <dbReference type="PROSITE" id="PS50222"/>
    </source>
</evidence>
<dbReference type="PROSITE" id="PS50222">
    <property type="entry name" value="EF_HAND_2"/>
    <property type="match status" value="1"/>
</dbReference>
<dbReference type="InterPro" id="IPR002048">
    <property type="entry name" value="EF_hand_dom"/>
</dbReference>
<proteinExistence type="predicted"/>
<feature type="region of interest" description="Disordered" evidence="3">
    <location>
        <begin position="669"/>
        <end position="690"/>
    </location>
</feature>
<dbReference type="CDD" id="cd21037">
    <property type="entry name" value="MLKL_NTD"/>
    <property type="match status" value="1"/>
</dbReference>
<dbReference type="PROSITE" id="PS00018">
    <property type="entry name" value="EF_HAND_1"/>
    <property type="match status" value="1"/>
</dbReference>
<evidence type="ECO:0000256" key="2">
    <source>
        <dbReference type="SAM" id="Coils"/>
    </source>
</evidence>
<keyword evidence="7" id="KW-1185">Reference proteome</keyword>
<dbReference type="InterPro" id="IPR054000">
    <property type="entry name" value="MLKL_N"/>
</dbReference>
<dbReference type="InterPro" id="IPR036537">
    <property type="entry name" value="Adaptor_Cbl_N_dom_sf"/>
</dbReference>
<gene>
    <name evidence="6" type="ORF">M0811_14526</name>
</gene>
<dbReference type="Gene3D" id="1.20.930.20">
    <property type="entry name" value="Adaptor protein Cbl, N-terminal domain"/>
    <property type="match status" value="1"/>
</dbReference>
<evidence type="ECO:0000256" key="3">
    <source>
        <dbReference type="SAM" id="MobiDB-lite"/>
    </source>
</evidence>
<dbReference type="Gene3D" id="1.25.40.10">
    <property type="entry name" value="Tetratricopeptide repeat domain"/>
    <property type="match status" value="1"/>
</dbReference>
<dbReference type="SUPFAM" id="SSF47473">
    <property type="entry name" value="EF-hand"/>
    <property type="match status" value="1"/>
</dbReference>
<feature type="compositionally biased region" description="Basic and acidic residues" evidence="3">
    <location>
        <begin position="679"/>
        <end position="690"/>
    </location>
</feature>
<organism evidence="6 7">
    <name type="scientific">Anaeramoeba ignava</name>
    <name type="common">Anaerobic marine amoeba</name>
    <dbReference type="NCBI Taxonomy" id="1746090"/>
    <lineage>
        <taxon>Eukaryota</taxon>
        <taxon>Metamonada</taxon>
        <taxon>Anaeramoebidae</taxon>
        <taxon>Anaeramoeba</taxon>
    </lineage>
</organism>
<sequence length="990" mass="116147">MALEIIEKIFEIGCWIKNKFDEYKETKVEAKRLIERIEALEKPLEKIKQFNDEKSHIATLRNVLKTVEKIKSVVENYEKKNAFSKFFSSTKKEFEKFDNQLSSYVGDLNLELMGMAQEKLDKLNVEFEKMRNDQIHNQDNIQELLKKISVEVKEISLNKEKIPQNENSNPLEHAKNLEFVETLFGLEPRSAKIFCDILKIDQNISGGIVEILRKSFEFLKSNQEEQLSSLFQAWDLNHDKRLDQYELEQVFGNLKLLLICLEIKKSHGSIHNLISKMNEEEKQKFYDQIKNLEEKLDLKSDIEQLFEFSKKEKKDIDFQEFRNYCKKEGNFVLQFLGAILSLFNQEFGETLTNSIGIVKRSYEKEKKKRHMEKLFQIPDHLKNRLTDQGILHDPVSIKENSYERKDIERILKFNPKNPQIYGIGIRFTRKDVVDNLGLKDAINEWKKTKIEACLKFYHEIKESDPDSAYLILKFALSLKPQKMESMNKELFFSVIDEAIYLLQNQLKDKEELAKKQYLKGKILCELKDYEKGEDILCKSLGNTEEDQMKEKILSFLKKVYKSRNFVAKILETDTTLAEIYSRSDPKKAKDILVNLQNQNHKSIQTPEVYALLILVDEALHNPKNSAIWCLKQGIAYAKKNDDRAIQSFQRAFEVDPDLINAFEDVVHQNEGENVQTSNQEKEKEKDQKNMNKEDQLIIQKMSKISQMKDRNHNLINKIVRNGALSQSIMDLEKSEDIQELKKIYQQKIIEQKQAMSYSEYIVKREQELRKTEKEINQKNKAIQKLLTLLELKSTEKKAREWNEVFDQSLIIMNKTKYTKKLKKWINDDEFFMKMKKGYSAIKDGFSSQNWHKAVDGKGKTLVIIKTTEDFIFGGFTSVGWQKSSCLKFTEDSKAFLFSLKNDINDRKPQLFPIRKEHQKNAIYYSDENFGPCFGSGFDLCLKSDLQPESTNFGVSYNHPKGMTNQTIQSKRYLAGSNNSWKVEELETYFI</sequence>
<name>A0A9Q0LXE6_ANAIG</name>
<accession>A0A9Q0LXE6</accession>
<reference evidence="6" key="1">
    <citation type="submission" date="2022-10" db="EMBL/GenBank/DDBJ databases">
        <title>Novel sulphate-reducing endosymbionts in the free-living metamonad Anaeramoeba.</title>
        <authorList>
            <person name="Jerlstrom-Hultqvist J."/>
            <person name="Cepicka I."/>
            <person name="Gallot-Lavallee L."/>
            <person name="Salas-Leiva D."/>
            <person name="Curtis B.A."/>
            <person name="Zahonova K."/>
            <person name="Pipaliya S."/>
            <person name="Dacks J."/>
            <person name="Roger A.J."/>
        </authorList>
    </citation>
    <scope>NUCLEOTIDE SEQUENCE</scope>
    <source>
        <strain evidence="6">BMAN</strain>
    </source>
</reference>
<dbReference type="InterPro" id="IPR018247">
    <property type="entry name" value="EF_Hand_1_Ca_BS"/>
</dbReference>
<feature type="domain" description="TLDc" evidence="5">
    <location>
        <begin position="811"/>
        <end position="990"/>
    </location>
</feature>
<dbReference type="Gene3D" id="1.10.238.10">
    <property type="entry name" value="EF-hand"/>
    <property type="match status" value="1"/>
</dbReference>
<keyword evidence="1" id="KW-0106">Calcium</keyword>
<dbReference type="InterPro" id="IPR011990">
    <property type="entry name" value="TPR-like_helical_dom_sf"/>
</dbReference>
<evidence type="ECO:0000313" key="6">
    <source>
        <dbReference type="EMBL" id="KAJ5079193.1"/>
    </source>
</evidence>
<dbReference type="EMBL" id="JAPDFW010000034">
    <property type="protein sequence ID" value="KAJ5079193.1"/>
    <property type="molecule type" value="Genomic_DNA"/>
</dbReference>
<feature type="coiled-coil region" evidence="2">
    <location>
        <begin position="761"/>
        <end position="788"/>
    </location>
</feature>
<evidence type="ECO:0000259" key="5">
    <source>
        <dbReference type="PROSITE" id="PS51886"/>
    </source>
</evidence>
<dbReference type="GO" id="GO:0005509">
    <property type="term" value="F:calcium ion binding"/>
    <property type="evidence" value="ECO:0007669"/>
    <property type="project" value="InterPro"/>
</dbReference>
<dbReference type="InterPro" id="IPR011992">
    <property type="entry name" value="EF-hand-dom_pair"/>
</dbReference>
<evidence type="ECO:0000313" key="7">
    <source>
        <dbReference type="Proteomes" id="UP001149090"/>
    </source>
</evidence>
<dbReference type="OrthoDB" id="26679at2759"/>
<dbReference type="PROSITE" id="PS51886">
    <property type="entry name" value="TLDC"/>
    <property type="match status" value="1"/>
</dbReference>
<dbReference type="InterPro" id="IPR006571">
    <property type="entry name" value="TLDc_dom"/>
</dbReference>
<dbReference type="Pfam" id="PF22215">
    <property type="entry name" value="MLKL_N"/>
    <property type="match status" value="1"/>
</dbReference>
<dbReference type="InterPro" id="IPR059179">
    <property type="entry name" value="MLKL-like_MCAfunc"/>
</dbReference>
<feature type="coiled-coil region" evidence="2">
    <location>
        <begin position="16"/>
        <end position="80"/>
    </location>
</feature>
<evidence type="ECO:0008006" key="8">
    <source>
        <dbReference type="Google" id="ProtNLM"/>
    </source>
</evidence>
<feature type="domain" description="EF-hand" evidence="4">
    <location>
        <begin position="222"/>
        <end position="257"/>
    </location>
</feature>
<keyword evidence="2" id="KW-0175">Coiled coil</keyword>
<dbReference type="SUPFAM" id="SSF48452">
    <property type="entry name" value="TPR-like"/>
    <property type="match status" value="1"/>
</dbReference>
<dbReference type="Pfam" id="PF07534">
    <property type="entry name" value="TLD"/>
    <property type="match status" value="1"/>
</dbReference>
<dbReference type="AlphaFoldDB" id="A0A9Q0LXE6"/>
<dbReference type="Proteomes" id="UP001149090">
    <property type="component" value="Unassembled WGS sequence"/>
</dbReference>
<protein>
    <recommendedName>
        <fullName evidence="8">Tetratricopeptide repeat protein</fullName>
    </recommendedName>
</protein>
<comment type="caution">
    <text evidence="6">The sequence shown here is derived from an EMBL/GenBank/DDBJ whole genome shotgun (WGS) entry which is preliminary data.</text>
</comment>
<dbReference type="GO" id="GO:0007166">
    <property type="term" value="P:cell surface receptor signaling pathway"/>
    <property type="evidence" value="ECO:0007669"/>
    <property type="project" value="InterPro"/>
</dbReference>